<dbReference type="Proteomes" id="UP000435649">
    <property type="component" value="Unassembled WGS sequence"/>
</dbReference>
<evidence type="ECO:0000256" key="3">
    <source>
        <dbReference type="ARBA" id="ARBA00023163"/>
    </source>
</evidence>
<feature type="domain" description="HTH lacI-type" evidence="4">
    <location>
        <begin position="5"/>
        <end position="59"/>
    </location>
</feature>
<dbReference type="InterPro" id="IPR046335">
    <property type="entry name" value="LacI/GalR-like_sensor"/>
</dbReference>
<dbReference type="CDD" id="cd01392">
    <property type="entry name" value="HTH_LacI"/>
    <property type="match status" value="1"/>
</dbReference>
<evidence type="ECO:0000256" key="1">
    <source>
        <dbReference type="ARBA" id="ARBA00023015"/>
    </source>
</evidence>
<organism evidence="5 6">
    <name type="scientific">Victivallis lenta</name>
    <dbReference type="NCBI Taxonomy" id="2606640"/>
    <lineage>
        <taxon>Bacteria</taxon>
        <taxon>Pseudomonadati</taxon>
        <taxon>Lentisphaerota</taxon>
        <taxon>Lentisphaeria</taxon>
        <taxon>Victivallales</taxon>
        <taxon>Victivallaceae</taxon>
        <taxon>Victivallis</taxon>
    </lineage>
</organism>
<evidence type="ECO:0000256" key="2">
    <source>
        <dbReference type="ARBA" id="ARBA00023125"/>
    </source>
</evidence>
<dbReference type="PROSITE" id="PS50932">
    <property type="entry name" value="HTH_LACI_2"/>
    <property type="match status" value="1"/>
</dbReference>
<protein>
    <submittedName>
        <fullName evidence="5">LacI family transcriptional regulator</fullName>
    </submittedName>
</protein>
<dbReference type="GO" id="GO:0003700">
    <property type="term" value="F:DNA-binding transcription factor activity"/>
    <property type="evidence" value="ECO:0007669"/>
    <property type="project" value="TreeGrafter"/>
</dbReference>
<dbReference type="InterPro" id="IPR000843">
    <property type="entry name" value="HTH_LacI"/>
</dbReference>
<proteinExistence type="predicted"/>
<name>A0A844FZ68_9BACT</name>
<dbReference type="SMART" id="SM00354">
    <property type="entry name" value="HTH_LACI"/>
    <property type="match status" value="1"/>
</dbReference>
<dbReference type="Gene3D" id="1.10.260.40">
    <property type="entry name" value="lambda repressor-like DNA-binding domains"/>
    <property type="match status" value="1"/>
</dbReference>
<keyword evidence="2" id="KW-0238">DNA-binding</keyword>
<reference evidence="5 6" key="1">
    <citation type="submission" date="2019-08" db="EMBL/GenBank/DDBJ databases">
        <title>In-depth cultivation of the pig gut microbiome towards novel bacterial diversity and tailored functional studies.</title>
        <authorList>
            <person name="Wylensek D."/>
            <person name="Hitch T.C.A."/>
            <person name="Clavel T."/>
        </authorList>
    </citation>
    <scope>NUCLEOTIDE SEQUENCE [LARGE SCALE GENOMIC DNA]</scope>
    <source>
        <strain evidence="5 6">BBE-744-WT-12</strain>
    </source>
</reference>
<dbReference type="PANTHER" id="PTHR30146:SF153">
    <property type="entry name" value="LACTOSE OPERON REPRESSOR"/>
    <property type="match status" value="1"/>
</dbReference>
<dbReference type="SUPFAM" id="SSF53822">
    <property type="entry name" value="Periplasmic binding protein-like I"/>
    <property type="match status" value="1"/>
</dbReference>
<evidence type="ECO:0000313" key="6">
    <source>
        <dbReference type="Proteomes" id="UP000435649"/>
    </source>
</evidence>
<dbReference type="CDD" id="cd06267">
    <property type="entry name" value="PBP1_LacI_sugar_binding-like"/>
    <property type="match status" value="1"/>
</dbReference>
<sequence>MSNHVTIADVANHLGVSKSTVSHALSGKRRISTEVRRQVMEAVEELGYRPNFAARVMNTRRTGLVGVLVENLNNPHTTALLEELGREFSRHSIQMVLGTADRLENGRTLLGKFSNGMVDGILNTLPELDENEAQKLAGGVPLITYRRHRDAPLIIDFAAGTRTALSYLNELGHRNIAIIPSDSRARHGQADPCFAAYREQLDLSDIPVRVFQAPEGTIQAGYAIADALFNSDATAVLAGNDAVAAGLIQWAISRGIRLPERMSIIGHDDSPLAAMTFPPLTSLRLPIGPIAAHTVQVLMHAIDPAEAMPEALVLIPELIIRNSTSPVSSATN</sequence>
<keyword evidence="6" id="KW-1185">Reference proteome</keyword>
<dbReference type="InterPro" id="IPR010982">
    <property type="entry name" value="Lambda_DNA-bd_dom_sf"/>
</dbReference>
<dbReference type="EMBL" id="VUNS01000003">
    <property type="protein sequence ID" value="MST96203.1"/>
    <property type="molecule type" value="Genomic_DNA"/>
</dbReference>
<evidence type="ECO:0000313" key="5">
    <source>
        <dbReference type="EMBL" id="MST96203.1"/>
    </source>
</evidence>
<dbReference type="GO" id="GO:0000976">
    <property type="term" value="F:transcription cis-regulatory region binding"/>
    <property type="evidence" value="ECO:0007669"/>
    <property type="project" value="TreeGrafter"/>
</dbReference>
<dbReference type="AlphaFoldDB" id="A0A844FZ68"/>
<gene>
    <name evidence="5" type="ORF">FYJ85_03975</name>
</gene>
<dbReference type="SUPFAM" id="SSF47413">
    <property type="entry name" value="lambda repressor-like DNA-binding domains"/>
    <property type="match status" value="1"/>
</dbReference>
<dbReference type="RefSeq" id="WP_106054020.1">
    <property type="nucleotide sequence ID" value="NZ_CALXOB010000053.1"/>
</dbReference>
<accession>A0A844FZ68</accession>
<comment type="caution">
    <text evidence="5">The sequence shown here is derived from an EMBL/GenBank/DDBJ whole genome shotgun (WGS) entry which is preliminary data.</text>
</comment>
<keyword evidence="1" id="KW-0805">Transcription regulation</keyword>
<evidence type="ECO:0000259" key="4">
    <source>
        <dbReference type="PROSITE" id="PS50932"/>
    </source>
</evidence>
<dbReference type="PANTHER" id="PTHR30146">
    <property type="entry name" value="LACI-RELATED TRANSCRIPTIONAL REPRESSOR"/>
    <property type="match status" value="1"/>
</dbReference>
<keyword evidence="3" id="KW-0804">Transcription</keyword>
<dbReference type="Pfam" id="PF00356">
    <property type="entry name" value="LacI"/>
    <property type="match status" value="1"/>
</dbReference>
<dbReference type="Pfam" id="PF13377">
    <property type="entry name" value="Peripla_BP_3"/>
    <property type="match status" value="1"/>
</dbReference>
<dbReference type="Gene3D" id="3.40.50.2300">
    <property type="match status" value="2"/>
</dbReference>
<dbReference type="InterPro" id="IPR028082">
    <property type="entry name" value="Peripla_BP_I"/>
</dbReference>